<accession>A0A934VAJ4</accession>
<evidence type="ECO:0000256" key="3">
    <source>
        <dbReference type="ARBA" id="ARBA00022801"/>
    </source>
</evidence>
<dbReference type="EMBL" id="JAENIK010000011">
    <property type="protein sequence ID" value="MBK1816278.1"/>
    <property type="molecule type" value="Genomic_DNA"/>
</dbReference>
<gene>
    <name evidence="9" type="ORF">JIN84_11695</name>
</gene>
<protein>
    <recommendedName>
        <fullName evidence="6">3'-5' exonuclease</fullName>
    </recommendedName>
    <alternativeName>
        <fullName evidence="7">Werner Syndrome-like exonuclease</fullName>
    </alternativeName>
</protein>
<evidence type="ECO:0000256" key="4">
    <source>
        <dbReference type="ARBA" id="ARBA00022839"/>
    </source>
</evidence>
<dbReference type="Pfam" id="PF01612">
    <property type="entry name" value="DNA_pol_A_exo1"/>
    <property type="match status" value="1"/>
</dbReference>
<name>A0A934VAJ4_9BACT</name>
<keyword evidence="1" id="KW-0540">Nuclease</keyword>
<evidence type="ECO:0000313" key="9">
    <source>
        <dbReference type="EMBL" id="MBK1816278.1"/>
    </source>
</evidence>
<reference evidence="9" key="1">
    <citation type="submission" date="2021-01" db="EMBL/GenBank/DDBJ databases">
        <title>Modified the classification status of verrucomicrobia.</title>
        <authorList>
            <person name="Feng X."/>
        </authorList>
    </citation>
    <scope>NUCLEOTIDE SEQUENCE</scope>
    <source>
        <strain evidence="9">JCM 18052</strain>
    </source>
</reference>
<keyword evidence="5" id="KW-0460">Magnesium</keyword>
<evidence type="ECO:0000256" key="7">
    <source>
        <dbReference type="ARBA" id="ARBA00042761"/>
    </source>
</evidence>
<dbReference type="PANTHER" id="PTHR13620:SF109">
    <property type="entry name" value="3'-5' EXONUCLEASE"/>
    <property type="match status" value="1"/>
</dbReference>
<dbReference type="SUPFAM" id="SSF53098">
    <property type="entry name" value="Ribonuclease H-like"/>
    <property type="match status" value="1"/>
</dbReference>
<dbReference type="PANTHER" id="PTHR13620">
    <property type="entry name" value="3-5 EXONUCLEASE"/>
    <property type="match status" value="1"/>
</dbReference>
<dbReference type="GO" id="GO:0046872">
    <property type="term" value="F:metal ion binding"/>
    <property type="evidence" value="ECO:0007669"/>
    <property type="project" value="UniProtKB-KW"/>
</dbReference>
<dbReference type="GO" id="GO:0008408">
    <property type="term" value="F:3'-5' exonuclease activity"/>
    <property type="evidence" value="ECO:0007669"/>
    <property type="project" value="InterPro"/>
</dbReference>
<evidence type="ECO:0000256" key="2">
    <source>
        <dbReference type="ARBA" id="ARBA00022723"/>
    </source>
</evidence>
<dbReference type="InterPro" id="IPR051132">
    <property type="entry name" value="3-5_Exonuclease_domain"/>
</dbReference>
<feature type="domain" description="3'-5' exonuclease" evidence="8">
    <location>
        <begin position="27"/>
        <end position="200"/>
    </location>
</feature>
<comment type="caution">
    <text evidence="9">The sequence shown here is derived from an EMBL/GenBank/DDBJ whole genome shotgun (WGS) entry which is preliminary data.</text>
</comment>
<dbReference type="RefSeq" id="WP_200351223.1">
    <property type="nucleotide sequence ID" value="NZ_BAABHZ010000006.1"/>
</dbReference>
<evidence type="ECO:0000313" key="10">
    <source>
        <dbReference type="Proteomes" id="UP000600139"/>
    </source>
</evidence>
<keyword evidence="2" id="KW-0479">Metal-binding</keyword>
<dbReference type="CDD" id="cd06141">
    <property type="entry name" value="WRN_exo"/>
    <property type="match status" value="1"/>
</dbReference>
<evidence type="ECO:0000256" key="5">
    <source>
        <dbReference type="ARBA" id="ARBA00022842"/>
    </source>
</evidence>
<dbReference type="InterPro" id="IPR002562">
    <property type="entry name" value="3'-5'_exonuclease_dom"/>
</dbReference>
<dbReference type="Gene3D" id="3.30.420.10">
    <property type="entry name" value="Ribonuclease H-like superfamily/Ribonuclease H"/>
    <property type="match status" value="1"/>
</dbReference>
<evidence type="ECO:0000256" key="6">
    <source>
        <dbReference type="ARBA" id="ARBA00040531"/>
    </source>
</evidence>
<keyword evidence="4 9" id="KW-0269">Exonuclease</keyword>
<dbReference type="Proteomes" id="UP000600139">
    <property type="component" value="Unassembled WGS sequence"/>
</dbReference>
<dbReference type="AlphaFoldDB" id="A0A934VAJ4"/>
<dbReference type="InterPro" id="IPR012337">
    <property type="entry name" value="RNaseH-like_sf"/>
</dbReference>
<evidence type="ECO:0000256" key="1">
    <source>
        <dbReference type="ARBA" id="ARBA00022722"/>
    </source>
</evidence>
<keyword evidence="3" id="KW-0378">Hydrolase</keyword>
<sequence>MIDPKTPPSKIDIAGLEPFEGLGPGQIHVVKDAESAAHAIEKLMQTGEVGFDTESKPTFLKGQKSEGPHVLQFSTLSEAFIFQSHVDASRPAIIELLKSDKLIKIGFGLGGDLHQISQRFGIRPASIIDLDRSFKQMGYRNPIGAKSAIAIYFNRRLRKSKSVTTSNWAAKELSESQLVYAANDAYAAIKVFHALREAGGN</sequence>
<evidence type="ECO:0000259" key="8">
    <source>
        <dbReference type="SMART" id="SM00474"/>
    </source>
</evidence>
<keyword evidence="10" id="KW-1185">Reference proteome</keyword>
<proteinExistence type="predicted"/>
<dbReference type="GO" id="GO:0006139">
    <property type="term" value="P:nucleobase-containing compound metabolic process"/>
    <property type="evidence" value="ECO:0007669"/>
    <property type="project" value="InterPro"/>
</dbReference>
<organism evidence="9 10">
    <name type="scientific">Luteolibacter yonseiensis</name>
    <dbReference type="NCBI Taxonomy" id="1144680"/>
    <lineage>
        <taxon>Bacteria</taxon>
        <taxon>Pseudomonadati</taxon>
        <taxon>Verrucomicrobiota</taxon>
        <taxon>Verrucomicrobiia</taxon>
        <taxon>Verrucomicrobiales</taxon>
        <taxon>Verrucomicrobiaceae</taxon>
        <taxon>Luteolibacter</taxon>
    </lineage>
</organism>
<dbReference type="InterPro" id="IPR036397">
    <property type="entry name" value="RNaseH_sf"/>
</dbReference>
<dbReference type="SMART" id="SM00474">
    <property type="entry name" value="35EXOc"/>
    <property type="match status" value="1"/>
</dbReference>
<dbReference type="GO" id="GO:0003676">
    <property type="term" value="F:nucleic acid binding"/>
    <property type="evidence" value="ECO:0007669"/>
    <property type="project" value="InterPro"/>
</dbReference>